<sequence>MKENVRVHLHISGIVQGVFFRSNTREVATNLHVTGWVRNLYDGRVEVVAEGPKDSIDQFIQWCHRGPSGASVDTVEIDWQDATGEFNNFEIRYRY</sequence>
<dbReference type="Gene3D" id="3.30.70.100">
    <property type="match status" value="1"/>
</dbReference>
<evidence type="ECO:0000256" key="1">
    <source>
        <dbReference type="ARBA" id="ARBA00005614"/>
    </source>
</evidence>
<protein>
    <recommendedName>
        <fullName evidence="2 4">Acylphosphatase</fullName>
        <ecNumber evidence="2 4">3.6.1.7</ecNumber>
    </recommendedName>
</protein>
<evidence type="ECO:0000313" key="8">
    <source>
        <dbReference type="EMBL" id="KPJ74541.1"/>
    </source>
</evidence>
<gene>
    <name evidence="8" type="ORF">AMJ52_00025</name>
</gene>
<dbReference type="InterPro" id="IPR020456">
    <property type="entry name" value="Acylphosphatase"/>
</dbReference>
<feature type="domain" description="Acylphosphatase-like" evidence="7">
    <location>
        <begin position="6"/>
        <end position="93"/>
    </location>
</feature>
<dbReference type="PANTHER" id="PTHR47268">
    <property type="entry name" value="ACYLPHOSPHATASE"/>
    <property type="match status" value="1"/>
</dbReference>
<evidence type="ECO:0000256" key="2">
    <source>
        <dbReference type="ARBA" id="ARBA00012150"/>
    </source>
</evidence>
<proteinExistence type="inferred from homology"/>
<dbReference type="PRINTS" id="PR00112">
    <property type="entry name" value="ACYLPHPHTASE"/>
</dbReference>
<dbReference type="EMBL" id="LJNI01000001">
    <property type="protein sequence ID" value="KPJ74541.1"/>
    <property type="molecule type" value="Genomic_DNA"/>
</dbReference>
<dbReference type="Proteomes" id="UP000051012">
    <property type="component" value="Unassembled WGS sequence"/>
</dbReference>
<evidence type="ECO:0000256" key="6">
    <source>
        <dbReference type="RuleBase" id="RU004168"/>
    </source>
</evidence>
<dbReference type="PROSITE" id="PS51160">
    <property type="entry name" value="ACYLPHOSPHATASE_3"/>
    <property type="match status" value="1"/>
</dbReference>
<dbReference type="SUPFAM" id="SSF54975">
    <property type="entry name" value="Acylphosphatase/BLUF domain-like"/>
    <property type="match status" value="1"/>
</dbReference>
<dbReference type="InterPro" id="IPR001792">
    <property type="entry name" value="Acylphosphatase-like_dom"/>
</dbReference>
<dbReference type="PANTHER" id="PTHR47268:SF4">
    <property type="entry name" value="ACYLPHOSPHATASE"/>
    <property type="match status" value="1"/>
</dbReference>
<dbReference type="NCBIfam" id="NF011016">
    <property type="entry name" value="PRK14444.1"/>
    <property type="match status" value="1"/>
</dbReference>
<comment type="caution">
    <text evidence="8">The sequence shown here is derived from an EMBL/GenBank/DDBJ whole genome shotgun (WGS) entry which is preliminary data.</text>
</comment>
<dbReference type="InterPro" id="IPR036046">
    <property type="entry name" value="Acylphosphatase-like_dom_sf"/>
</dbReference>
<keyword evidence="4 5" id="KW-0378">Hydrolase</keyword>
<comment type="catalytic activity">
    <reaction evidence="3 4 5">
        <text>an acyl phosphate + H2O = a carboxylate + phosphate + H(+)</text>
        <dbReference type="Rhea" id="RHEA:14965"/>
        <dbReference type="ChEBI" id="CHEBI:15377"/>
        <dbReference type="ChEBI" id="CHEBI:15378"/>
        <dbReference type="ChEBI" id="CHEBI:29067"/>
        <dbReference type="ChEBI" id="CHEBI:43474"/>
        <dbReference type="ChEBI" id="CHEBI:59918"/>
        <dbReference type="EC" id="3.6.1.7"/>
    </reaction>
</comment>
<comment type="similarity">
    <text evidence="1 6">Belongs to the acylphosphatase family.</text>
</comment>
<evidence type="ECO:0000259" key="7">
    <source>
        <dbReference type="PROSITE" id="PS51160"/>
    </source>
</evidence>
<dbReference type="InterPro" id="IPR017968">
    <property type="entry name" value="Acylphosphatase_CS"/>
</dbReference>
<accession>A0A0S7YIH5</accession>
<dbReference type="Pfam" id="PF00708">
    <property type="entry name" value="Acylphosphatase"/>
    <property type="match status" value="1"/>
</dbReference>
<evidence type="ECO:0000256" key="4">
    <source>
        <dbReference type="PROSITE-ProRule" id="PRU00520"/>
    </source>
</evidence>
<organism evidence="8 9">
    <name type="scientific">candidate division TA06 bacterium DG_78</name>
    <dbReference type="NCBI Taxonomy" id="1703772"/>
    <lineage>
        <taxon>Bacteria</taxon>
        <taxon>Bacteria division TA06</taxon>
    </lineage>
</organism>
<dbReference type="EC" id="3.6.1.7" evidence="2 4"/>
<dbReference type="AlphaFoldDB" id="A0A0S7YIH5"/>
<evidence type="ECO:0000313" key="9">
    <source>
        <dbReference type="Proteomes" id="UP000051012"/>
    </source>
</evidence>
<dbReference type="PROSITE" id="PS00151">
    <property type="entry name" value="ACYLPHOSPHATASE_2"/>
    <property type="match status" value="1"/>
</dbReference>
<dbReference type="PROSITE" id="PS00150">
    <property type="entry name" value="ACYLPHOSPHATASE_1"/>
    <property type="match status" value="1"/>
</dbReference>
<evidence type="ECO:0000256" key="5">
    <source>
        <dbReference type="RuleBase" id="RU000553"/>
    </source>
</evidence>
<dbReference type="PATRIC" id="fig|1703772.3.peg.5"/>
<feature type="active site" evidence="4">
    <location>
        <position position="21"/>
    </location>
</feature>
<name>A0A0S7YIH5_UNCT6</name>
<feature type="active site" evidence="4">
    <location>
        <position position="39"/>
    </location>
</feature>
<dbReference type="GO" id="GO:0003998">
    <property type="term" value="F:acylphosphatase activity"/>
    <property type="evidence" value="ECO:0007669"/>
    <property type="project" value="UniProtKB-EC"/>
</dbReference>
<reference evidence="8 9" key="1">
    <citation type="journal article" date="2015" name="Microbiome">
        <title>Genomic resolution of linkages in carbon, nitrogen, and sulfur cycling among widespread estuary sediment bacteria.</title>
        <authorList>
            <person name="Baker B.J."/>
            <person name="Lazar C.S."/>
            <person name="Teske A.P."/>
            <person name="Dick G.J."/>
        </authorList>
    </citation>
    <scope>NUCLEOTIDE SEQUENCE [LARGE SCALE GENOMIC DNA]</scope>
    <source>
        <strain evidence="8">DG_78</strain>
    </source>
</reference>
<evidence type="ECO:0000256" key="3">
    <source>
        <dbReference type="ARBA" id="ARBA00047645"/>
    </source>
</evidence>